<keyword evidence="18" id="KW-1185">Reference proteome</keyword>
<dbReference type="InterPro" id="IPR011990">
    <property type="entry name" value="TPR-like_helical_dom_sf"/>
</dbReference>
<dbReference type="EMBL" id="PKPP01010986">
    <property type="protein sequence ID" value="PWA45015.1"/>
    <property type="molecule type" value="Genomic_DNA"/>
</dbReference>
<dbReference type="GO" id="GO:0001682">
    <property type="term" value="P:tRNA 5'-leader removal"/>
    <property type="evidence" value="ECO:0007669"/>
    <property type="project" value="UniProtKB-ARBA"/>
</dbReference>
<dbReference type="InterPro" id="IPR031595">
    <property type="entry name" value="PRORP_C"/>
</dbReference>
<keyword evidence="9" id="KW-0378">Hydrolase</keyword>
<dbReference type="EC" id="3.1.26.5" evidence="4"/>
<gene>
    <name evidence="17" type="ORF">CTI12_AA519630</name>
</gene>
<name>A0A2U1L7M1_ARTAN</name>
<evidence type="ECO:0000256" key="14">
    <source>
        <dbReference type="SAM" id="Phobius"/>
    </source>
</evidence>
<dbReference type="GO" id="GO:0004526">
    <property type="term" value="F:ribonuclease P activity"/>
    <property type="evidence" value="ECO:0007669"/>
    <property type="project" value="UniProtKB-EC"/>
</dbReference>
<keyword evidence="11" id="KW-0460">Magnesium</keyword>
<keyword evidence="7" id="KW-0479">Metal-binding</keyword>
<comment type="similarity">
    <text evidence="3">Belongs to the PPR family. P subfamily.</text>
</comment>
<feature type="compositionally biased region" description="Polar residues" evidence="13">
    <location>
        <begin position="532"/>
        <end position="551"/>
    </location>
</feature>
<evidence type="ECO:0000256" key="5">
    <source>
        <dbReference type="ARBA" id="ARBA00022694"/>
    </source>
</evidence>
<keyword evidence="14" id="KW-1133">Transmembrane helix</keyword>
<comment type="cofactor">
    <cofactor evidence="2">
        <name>Mg(2+)</name>
        <dbReference type="ChEBI" id="CHEBI:18420"/>
    </cofactor>
</comment>
<evidence type="ECO:0000313" key="18">
    <source>
        <dbReference type="Proteomes" id="UP000245207"/>
    </source>
</evidence>
<comment type="catalytic activity">
    <reaction evidence="1">
        <text>Endonucleolytic cleavage of RNA, removing 5'-extranucleotides from tRNA precursor.</text>
        <dbReference type="EC" id="3.1.26.5"/>
    </reaction>
</comment>
<evidence type="ECO:0000313" key="17">
    <source>
        <dbReference type="EMBL" id="PWA45015.1"/>
    </source>
</evidence>
<dbReference type="GO" id="GO:0046872">
    <property type="term" value="F:metal ion binding"/>
    <property type="evidence" value="ECO:0007669"/>
    <property type="project" value="UniProtKB-KW"/>
</dbReference>
<evidence type="ECO:0000256" key="11">
    <source>
        <dbReference type="ARBA" id="ARBA00022842"/>
    </source>
</evidence>
<feature type="domain" description="PROP1-like PPR" evidence="16">
    <location>
        <begin position="9"/>
        <end position="166"/>
    </location>
</feature>
<protein>
    <recommendedName>
        <fullName evidence="4">ribonuclease P</fullName>
        <ecNumber evidence="4">3.1.26.5</ecNumber>
    </recommendedName>
</protein>
<proteinExistence type="inferred from homology"/>
<evidence type="ECO:0000259" key="16">
    <source>
        <dbReference type="Pfam" id="PF17177"/>
    </source>
</evidence>
<evidence type="ECO:0000259" key="15">
    <source>
        <dbReference type="Pfam" id="PF16953"/>
    </source>
</evidence>
<dbReference type="Gene3D" id="3.40.50.11980">
    <property type="match status" value="1"/>
</dbReference>
<keyword evidence="8" id="KW-0677">Repeat</keyword>
<dbReference type="OrthoDB" id="46913at2759"/>
<evidence type="ECO:0000256" key="3">
    <source>
        <dbReference type="ARBA" id="ARBA00007626"/>
    </source>
</evidence>
<dbReference type="Proteomes" id="UP000245207">
    <property type="component" value="Unassembled WGS sequence"/>
</dbReference>
<evidence type="ECO:0000256" key="12">
    <source>
        <dbReference type="ARBA" id="ARBA00023211"/>
    </source>
</evidence>
<organism evidence="17 18">
    <name type="scientific">Artemisia annua</name>
    <name type="common">Sweet wormwood</name>
    <dbReference type="NCBI Taxonomy" id="35608"/>
    <lineage>
        <taxon>Eukaryota</taxon>
        <taxon>Viridiplantae</taxon>
        <taxon>Streptophyta</taxon>
        <taxon>Embryophyta</taxon>
        <taxon>Tracheophyta</taxon>
        <taxon>Spermatophyta</taxon>
        <taxon>Magnoliopsida</taxon>
        <taxon>eudicotyledons</taxon>
        <taxon>Gunneridae</taxon>
        <taxon>Pentapetalae</taxon>
        <taxon>asterids</taxon>
        <taxon>campanulids</taxon>
        <taxon>Asterales</taxon>
        <taxon>Asteraceae</taxon>
        <taxon>Asteroideae</taxon>
        <taxon>Anthemideae</taxon>
        <taxon>Artemisiinae</taxon>
        <taxon>Artemisia</taxon>
    </lineage>
</organism>
<feature type="transmembrane region" description="Helical" evidence="14">
    <location>
        <begin position="241"/>
        <end position="261"/>
    </location>
</feature>
<dbReference type="Pfam" id="PF16953">
    <property type="entry name" value="PRORP"/>
    <property type="match status" value="1"/>
</dbReference>
<evidence type="ECO:0000256" key="4">
    <source>
        <dbReference type="ARBA" id="ARBA00012179"/>
    </source>
</evidence>
<evidence type="ECO:0000256" key="7">
    <source>
        <dbReference type="ARBA" id="ARBA00022723"/>
    </source>
</evidence>
<dbReference type="PANTHER" id="PTHR13547">
    <property type="match status" value="1"/>
</dbReference>
<keyword evidence="12" id="KW-0464">Manganese</keyword>
<comment type="caution">
    <text evidence="17">The sequence shown here is derived from an EMBL/GenBank/DDBJ whole genome shotgun (WGS) entry which is preliminary data.</text>
</comment>
<dbReference type="PANTHER" id="PTHR13547:SF13">
    <property type="entry name" value="PROTEINACEOUS RNASE P 2"/>
    <property type="match status" value="1"/>
</dbReference>
<dbReference type="Gene3D" id="1.25.40.10">
    <property type="entry name" value="Tetratricopeptide repeat domain"/>
    <property type="match status" value="2"/>
</dbReference>
<evidence type="ECO:0000256" key="9">
    <source>
        <dbReference type="ARBA" id="ARBA00022801"/>
    </source>
</evidence>
<evidence type="ECO:0000256" key="10">
    <source>
        <dbReference type="ARBA" id="ARBA00022833"/>
    </source>
</evidence>
<feature type="region of interest" description="Disordered" evidence="13">
    <location>
        <begin position="519"/>
        <end position="558"/>
    </location>
</feature>
<evidence type="ECO:0000256" key="13">
    <source>
        <dbReference type="SAM" id="MobiDB-lite"/>
    </source>
</evidence>
<dbReference type="STRING" id="35608.A0A2U1L7M1"/>
<feature type="domain" description="PRORP" evidence="15">
    <location>
        <begin position="303"/>
        <end position="508"/>
    </location>
</feature>
<feature type="transmembrane region" description="Helical" evidence="14">
    <location>
        <begin position="273"/>
        <end position="296"/>
    </location>
</feature>
<sequence>MANKKTSKTSKTLTPESKFRTDFSTCSKTKDFQTTISLFQYAITQKIKLNLHQYNTFLYICSNQTDPSTKKEAIQNGYLIFNHIMQNNINPNEGTVTSMCRLAAADNDGDYAFELVKKLESFGDKARLRTYDPALFCFVEKREAEKAYLVEEEILRNGLCLEESEINGESSAEVVERWFKGEVAVKVGCGGLGEGDLGRVKDAVLRNGGRDETEKFAQSVVGLAVEREKRSNFTQFQVSKAFWFITLSLGSACYAYGRLLITEDLSFYIRLMLVDLSIYYNLLVGNHVFFVLSFHYEVAFHILKDWLDQHNDFEAIVDGANIGLYQQNFAEGGFSVSQQLEVVVSELYKRSNKWPLVILHDKRIRGLLANPANRGLLQGWIDNGILYGTPVGSNDDWYWLYASVKLKCMLVTNDQMRDHIFELLGSSFFPMWKERHQVGASFRQSHRMSCSYFTPILEKHHNDTILVSLPCCYLRSKFKFLVMESVRGAWHVPIAGECNDESLRTWLCITRPGRCKASDEVSKSAEPVENGQLANGNTTYESSVSSHSTGITGKRKER</sequence>
<keyword evidence="5" id="KW-0819">tRNA processing</keyword>
<keyword evidence="14" id="KW-0472">Membrane</keyword>
<keyword evidence="10" id="KW-0862">Zinc</keyword>
<accession>A0A2U1L7M1</accession>
<keyword evidence="14" id="KW-0812">Transmembrane</keyword>
<evidence type="ECO:0000256" key="6">
    <source>
        <dbReference type="ARBA" id="ARBA00022722"/>
    </source>
</evidence>
<dbReference type="Pfam" id="PF17177">
    <property type="entry name" value="PPR_long"/>
    <property type="match status" value="1"/>
</dbReference>
<evidence type="ECO:0000256" key="1">
    <source>
        <dbReference type="ARBA" id="ARBA00000928"/>
    </source>
</evidence>
<reference evidence="17 18" key="1">
    <citation type="journal article" date="2018" name="Mol. Plant">
        <title>The genome of Artemisia annua provides insight into the evolution of Asteraceae family and artemisinin biosynthesis.</title>
        <authorList>
            <person name="Shen Q."/>
            <person name="Zhang L."/>
            <person name="Liao Z."/>
            <person name="Wang S."/>
            <person name="Yan T."/>
            <person name="Shi P."/>
            <person name="Liu M."/>
            <person name="Fu X."/>
            <person name="Pan Q."/>
            <person name="Wang Y."/>
            <person name="Lv Z."/>
            <person name="Lu X."/>
            <person name="Zhang F."/>
            <person name="Jiang W."/>
            <person name="Ma Y."/>
            <person name="Chen M."/>
            <person name="Hao X."/>
            <person name="Li L."/>
            <person name="Tang Y."/>
            <person name="Lv G."/>
            <person name="Zhou Y."/>
            <person name="Sun X."/>
            <person name="Brodelius P.E."/>
            <person name="Rose J.K.C."/>
            <person name="Tang K."/>
        </authorList>
    </citation>
    <scope>NUCLEOTIDE SEQUENCE [LARGE SCALE GENOMIC DNA]</scope>
    <source>
        <strain evidence="18">cv. Huhao1</strain>
        <tissue evidence="17">Leaf</tissue>
    </source>
</reference>
<dbReference type="AlphaFoldDB" id="A0A2U1L7M1"/>
<evidence type="ECO:0000256" key="8">
    <source>
        <dbReference type="ARBA" id="ARBA00022737"/>
    </source>
</evidence>
<dbReference type="InterPro" id="IPR033443">
    <property type="entry name" value="PROP1-like_PPR_dom"/>
</dbReference>
<dbReference type="FunFam" id="3.40.50.11980:FF:000002">
    <property type="entry name" value="Proteinaceous RNase P 2"/>
    <property type="match status" value="1"/>
</dbReference>
<evidence type="ECO:0000256" key="2">
    <source>
        <dbReference type="ARBA" id="ARBA00001946"/>
    </source>
</evidence>
<keyword evidence="6" id="KW-0540">Nuclease</keyword>